<dbReference type="AlphaFoldDB" id="A0A5N1JBI4"/>
<dbReference type="Proteomes" id="UP000326344">
    <property type="component" value="Unassembled WGS sequence"/>
</dbReference>
<keyword evidence="2" id="KW-1185">Reference proteome</keyword>
<reference evidence="1 2" key="1">
    <citation type="submission" date="2019-09" db="EMBL/GenBank/DDBJ databases">
        <title>Genome Sequence of Larkinella sp MA1.</title>
        <authorList>
            <person name="Srinivasan S."/>
        </authorList>
    </citation>
    <scope>NUCLEOTIDE SEQUENCE [LARGE SCALE GENOMIC DNA]</scope>
    <source>
        <strain evidence="1 2">MA1</strain>
    </source>
</reference>
<accession>A0A5N1JBI4</accession>
<name>A0A5N1JBI4_9BACT</name>
<dbReference type="RefSeq" id="WP_150881075.1">
    <property type="nucleotide sequence ID" value="NZ_VTWS01000010.1"/>
</dbReference>
<sequence length="384" mass="42829">MMSKPYQIRRWAVLLVTSFTIGLVSCKEDRDPAARPSLNIPQVYDSVGYRFNSEPLQPLIQQFARLVEEARKGGQRGTYVSEESLNAAFTQGNFSLLSVTTPYYASRLQAQNNGFFAELSKASGGTFYPFDRSWEGGVYGSYLFDEYGLEMGQLIEKGMYGAALYNYALSLTKGTFTPATADQILYVYGASPMFYNSDNSTFYQNPDQLMAAFAARRDDATGKGLYSQNRLAFITLQAALQEGEDYNTYRDEALAAIKLNWEKINAATVINTIHASTSILNSTGLTEQQRADVLHLISEAAGFLHGWRTIDAGNKKITDSQIDELLALLNAPYDRSASVYRFVTNTAEELPKLSQAVARIQGIYGFTNEEVESFRRNYVADQAR</sequence>
<evidence type="ECO:0008006" key="3">
    <source>
        <dbReference type="Google" id="ProtNLM"/>
    </source>
</evidence>
<comment type="caution">
    <text evidence="1">The sequence shown here is derived from an EMBL/GenBank/DDBJ whole genome shotgun (WGS) entry which is preliminary data.</text>
</comment>
<dbReference type="PROSITE" id="PS51257">
    <property type="entry name" value="PROKAR_LIPOPROTEIN"/>
    <property type="match status" value="1"/>
</dbReference>
<evidence type="ECO:0000313" key="1">
    <source>
        <dbReference type="EMBL" id="KAA9346386.1"/>
    </source>
</evidence>
<protein>
    <recommendedName>
        <fullName evidence="3">DUF4856 domain-containing protein</fullName>
    </recommendedName>
</protein>
<organism evidence="1 2">
    <name type="scientific">Larkinella humicola</name>
    <dbReference type="NCBI Taxonomy" id="2607654"/>
    <lineage>
        <taxon>Bacteria</taxon>
        <taxon>Pseudomonadati</taxon>
        <taxon>Bacteroidota</taxon>
        <taxon>Cytophagia</taxon>
        <taxon>Cytophagales</taxon>
        <taxon>Spirosomataceae</taxon>
        <taxon>Larkinella</taxon>
    </lineage>
</organism>
<proteinExistence type="predicted"/>
<dbReference type="EMBL" id="VTWS01000010">
    <property type="protein sequence ID" value="KAA9346386.1"/>
    <property type="molecule type" value="Genomic_DNA"/>
</dbReference>
<evidence type="ECO:0000313" key="2">
    <source>
        <dbReference type="Proteomes" id="UP000326344"/>
    </source>
</evidence>
<gene>
    <name evidence="1" type="ORF">F0P93_27775</name>
</gene>